<keyword evidence="8" id="KW-1185">Reference proteome</keyword>
<dbReference type="PANTHER" id="PTHR46754">
    <property type="entry name" value="MKI67 FHA DOMAIN-INTERACTING NUCLEOLAR PHOSPHOPROTEIN"/>
    <property type="match status" value="1"/>
</dbReference>
<sequence length="313" mass="35352">MMKKDAGEKKLKRMMVGKKKMVVEEKGKNRKKDSVGGLPDESMKRKGVAVLSQQAKKKQQLTLSALASGATTPLPLPVPSDEAAAAPSVSGQPKDVVLAADFMPLDRPVQNEEALSKHSTKKNKEKKNKMPSLNTTVGTVTSGFLPSRSTSGVLYIGHIPHGFYEDQMRGFFGQFGTIKRLRLSRNKKTGKSKHYAFIEFETPEVAQIVAEAMHNYLLFESMLQVKLVPLEKIHSRFWIGANQKFRTVPWQQLERQHHNRVRTPEEQQLLLEALVKKDQKRRSKILAVGIDYDYPEIRALIPPSSKRITHFEL</sequence>
<dbReference type="InterPro" id="IPR012677">
    <property type="entry name" value="Nucleotide-bd_a/b_plait_sf"/>
</dbReference>
<evidence type="ECO:0000256" key="4">
    <source>
        <dbReference type="PROSITE-ProRule" id="PRU00176"/>
    </source>
</evidence>
<dbReference type="PROSITE" id="PS50102">
    <property type="entry name" value="RRM"/>
    <property type="match status" value="1"/>
</dbReference>
<feature type="compositionally biased region" description="Basic residues" evidence="5">
    <location>
        <begin position="10"/>
        <end position="20"/>
    </location>
</feature>
<comment type="subcellular location">
    <subcellularLocation>
        <location evidence="1">Nucleus</location>
        <location evidence="1">Nucleolus</location>
    </subcellularLocation>
</comment>
<name>A0ABP0VXI8_9BRYO</name>
<keyword evidence="2 4" id="KW-0694">RNA-binding</keyword>
<dbReference type="InterPro" id="IPR035979">
    <property type="entry name" value="RBD_domain_sf"/>
</dbReference>
<gene>
    <name evidence="7" type="ORF">CSSPJE1EN1_LOCUS4698</name>
</gene>
<organism evidence="7 8">
    <name type="scientific">Sphagnum jensenii</name>
    <dbReference type="NCBI Taxonomy" id="128206"/>
    <lineage>
        <taxon>Eukaryota</taxon>
        <taxon>Viridiplantae</taxon>
        <taxon>Streptophyta</taxon>
        <taxon>Embryophyta</taxon>
        <taxon>Bryophyta</taxon>
        <taxon>Sphagnophytina</taxon>
        <taxon>Sphagnopsida</taxon>
        <taxon>Sphagnales</taxon>
        <taxon>Sphagnaceae</taxon>
        <taxon>Sphagnum</taxon>
    </lineage>
</organism>
<reference evidence="7" key="1">
    <citation type="submission" date="2024-02" db="EMBL/GenBank/DDBJ databases">
        <authorList>
            <consortium name="ELIXIR-Norway"/>
            <consortium name="Elixir Norway"/>
        </authorList>
    </citation>
    <scope>NUCLEOTIDE SEQUENCE</scope>
</reference>
<dbReference type="Gene3D" id="3.30.70.330">
    <property type="match status" value="1"/>
</dbReference>
<evidence type="ECO:0000256" key="2">
    <source>
        <dbReference type="ARBA" id="ARBA00022884"/>
    </source>
</evidence>
<protein>
    <recommendedName>
        <fullName evidence="6">RRM domain-containing protein</fullName>
    </recommendedName>
</protein>
<evidence type="ECO:0000313" key="8">
    <source>
        <dbReference type="Proteomes" id="UP001497444"/>
    </source>
</evidence>
<evidence type="ECO:0000256" key="3">
    <source>
        <dbReference type="ARBA" id="ARBA00023242"/>
    </source>
</evidence>
<dbReference type="EMBL" id="OZ020107">
    <property type="protein sequence ID" value="CAK9259220.1"/>
    <property type="molecule type" value="Genomic_DNA"/>
</dbReference>
<evidence type="ECO:0000256" key="5">
    <source>
        <dbReference type="SAM" id="MobiDB-lite"/>
    </source>
</evidence>
<feature type="compositionally biased region" description="Basic residues" evidence="5">
    <location>
        <begin position="118"/>
        <end position="129"/>
    </location>
</feature>
<evidence type="ECO:0000313" key="7">
    <source>
        <dbReference type="EMBL" id="CAK9259220.1"/>
    </source>
</evidence>
<feature type="region of interest" description="Disordered" evidence="5">
    <location>
        <begin position="1"/>
        <end position="55"/>
    </location>
</feature>
<feature type="domain" description="RRM" evidence="6">
    <location>
        <begin position="152"/>
        <end position="230"/>
    </location>
</feature>
<feature type="region of interest" description="Disordered" evidence="5">
    <location>
        <begin position="108"/>
        <end position="135"/>
    </location>
</feature>
<dbReference type="InterPro" id="IPR000504">
    <property type="entry name" value="RRM_dom"/>
</dbReference>
<proteinExistence type="predicted"/>
<dbReference type="SUPFAM" id="SSF54928">
    <property type="entry name" value="RNA-binding domain, RBD"/>
    <property type="match status" value="1"/>
</dbReference>
<dbReference type="Pfam" id="PF00076">
    <property type="entry name" value="RRM_1"/>
    <property type="match status" value="1"/>
</dbReference>
<dbReference type="Proteomes" id="UP001497444">
    <property type="component" value="Chromosome 12"/>
</dbReference>
<dbReference type="SMART" id="SM00360">
    <property type="entry name" value="RRM"/>
    <property type="match status" value="1"/>
</dbReference>
<evidence type="ECO:0000259" key="6">
    <source>
        <dbReference type="PROSITE" id="PS50102"/>
    </source>
</evidence>
<accession>A0ABP0VXI8</accession>
<dbReference type="CDD" id="cd12307">
    <property type="entry name" value="RRM_NIFK_like"/>
    <property type="match status" value="1"/>
</dbReference>
<keyword evidence="3" id="KW-0539">Nucleus</keyword>
<evidence type="ECO:0000256" key="1">
    <source>
        <dbReference type="ARBA" id="ARBA00004604"/>
    </source>
</evidence>